<dbReference type="AlphaFoldDB" id="A0AA39KSX5"/>
<protein>
    <recommendedName>
        <fullName evidence="3">PHLPP-like RA domain-containing protein</fullName>
    </recommendedName>
</protein>
<dbReference type="CDD" id="cd17213">
    <property type="entry name" value="RA_PHLPP"/>
    <property type="match status" value="1"/>
</dbReference>
<accession>A0AA39KSX5</accession>
<evidence type="ECO:0000256" key="1">
    <source>
        <dbReference type="ARBA" id="ARBA00022723"/>
    </source>
</evidence>
<feature type="region of interest" description="Disordered" evidence="2">
    <location>
        <begin position="514"/>
        <end position="579"/>
    </location>
</feature>
<dbReference type="Proteomes" id="UP001168990">
    <property type="component" value="Unassembled WGS sequence"/>
</dbReference>
<evidence type="ECO:0000313" key="4">
    <source>
        <dbReference type="EMBL" id="KAK0172554.1"/>
    </source>
</evidence>
<dbReference type="InterPro" id="IPR055071">
    <property type="entry name" value="RA_PHLPP-like"/>
</dbReference>
<feature type="region of interest" description="Disordered" evidence="2">
    <location>
        <begin position="1"/>
        <end position="23"/>
    </location>
</feature>
<feature type="domain" description="PHLPP-like RA" evidence="3">
    <location>
        <begin position="599"/>
        <end position="681"/>
    </location>
</feature>
<keyword evidence="5" id="KW-1185">Reference proteome</keyword>
<reference evidence="4" key="1">
    <citation type="journal article" date="2023" name="bioRxiv">
        <title>Scaffold-level genome assemblies of two parasitoid biocontrol wasps reveal the parthenogenesis mechanism and an associated novel virus.</title>
        <authorList>
            <person name="Inwood S."/>
            <person name="Skelly J."/>
            <person name="Guhlin J."/>
            <person name="Harrop T."/>
            <person name="Goldson S."/>
            <person name="Dearden P."/>
        </authorList>
    </citation>
    <scope>NUCLEOTIDE SEQUENCE</scope>
    <source>
        <strain evidence="4">Irish</strain>
        <tissue evidence="4">Whole body</tissue>
    </source>
</reference>
<evidence type="ECO:0000256" key="2">
    <source>
        <dbReference type="SAM" id="MobiDB-lite"/>
    </source>
</evidence>
<sequence length="852" mass="97893">METDASAGGSEKFQRSRRLASSRGLAQRVMKNFTDSKILSKSSERYKQELNSKTNVNSNEPGVTINWELNEKISLSSGSSTGIEIRPDIRSGIGFTDKHKKIPTSKMSQSKNTNEGKIYIKSNTKNTLDLLNVSGFHADKKTTPNVKVHLFKEDEIPINVIKSDSKYEIGIPGECTISRKKRQDRRKVEDSIKCLKGNNVDLTGTVRRRWIPANQKIDDSIAKRLELIHELNQKILVNYERFQAKSKRTNAKSIIRESENVENTVKKSDKKLSRVALSDLNDNREQIIYSEVIKKRKKKTSAKKIIEKVMVHQVQEDTMDNINKSNDNVKFESTCKIKDVSKTLRDFTSKSKHTLEINDNFSLAKKPQSSLEVKPQIAYKNSMKLDDKSVTCSPEFNHSDFNSKQNKFNIMEIKTEKSINKPSEKSHKNWPENTKFHPDINFCNKNWKNGLYSSLKKSDRKDSERYKIVNTETNNETETMEATKSLEKEILDNLNETIGRFDNEKCDETLVDEGAISDVHDEEENKGENEVEEEQTEEEEEEDRDDDSFSTDSIQITSPTHKRNPIKDTSHQETFNSSWDSGVGIDIGSGSGWVRIHTGLESSLVYLTLDTTSNDICRDMLLGDELSLYIQYGSEMGRRMAPNERPLEHQDEFLKQLGYEEPSRRARLGVDPELRHLIAFHVGPIEPQSDLMGYSRCGNALVLKGLVFPQWKRRVLAVIGSRLFLYPGCSESQPEWMELEGGAVCYAPSRLGKLVLRITGFPRISQQVLQQNPEQFHRNGDSSLPNHHSETRHLYLGFHHPWDRDLWRGWLKHVLLQCNGEFWKSSWKQYLLCSVYEQGMQWFLFANVHNLL</sequence>
<proteinExistence type="predicted"/>
<keyword evidence="1" id="KW-0479">Metal-binding</keyword>
<organism evidence="4 5">
    <name type="scientific">Microctonus aethiopoides</name>
    <dbReference type="NCBI Taxonomy" id="144406"/>
    <lineage>
        <taxon>Eukaryota</taxon>
        <taxon>Metazoa</taxon>
        <taxon>Ecdysozoa</taxon>
        <taxon>Arthropoda</taxon>
        <taxon>Hexapoda</taxon>
        <taxon>Insecta</taxon>
        <taxon>Pterygota</taxon>
        <taxon>Neoptera</taxon>
        <taxon>Endopterygota</taxon>
        <taxon>Hymenoptera</taxon>
        <taxon>Apocrita</taxon>
        <taxon>Ichneumonoidea</taxon>
        <taxon>Braconidae</taxon>
        <taxon>Euphorinae</taxon>
        <taxon>Microctonus</taxon>
    </lineage>
</organism>
<gene>
    <name evidence="4" type="ORF">PV328_005860</name>
</gene>
<dbReference type="Pfam" id="PF23010">
    <property type="entry name" value="RA_3"/>
    <property type="match status" value="1"/>
</dbReference>
<dbReference type="GO" id="GO:0046872">
    <property type="term" value="F:metal ion binding"/>
    <property type="evidence" value="ECO:0007669"/>
    <property type="project" value="UniProtKB-KW"/>
</dbReference>
<comment type="caution">
    <text evidence="4">The sequence shown here is derived from an EMBL/GenBank/DDBJ whole genome shotgun (WGS) entry which is preliminary data.</text>
</comment>
<feature type="compositionally biased region" description="Acidic residues" evidence="2">
    <location>
        <begin position="520"/>
        <end position="549"/>
    </location>
</feature>
<feature type="compositionally biased region" description="Polar residues" evidence="2">
    <location>
        <begin position="550"/>
        <end position="559"/>
    </location>
</feature>
<reference evidence="4" key="2">
    <citation type="submission" date="2023-03" db="EMBL/GenBank/DDBJ databases">
        <authorList>
            <person name="Inwood S.N."/>
            <person name="Skelly J.G."/>
            <person name="Guhlin J."/>
            <person name="Harrop T.W.R."/>
            <person name="Goldson S.G."/>
            <person name="Dearden P.K."/>
        </authorList>
    </citation>
    <scope>NUCLEOTIDE SEQUENCE</scope>
    <source>
        <strain evidence="4">Irish</strain>
        <tissue evidence="4">Whole body</tissue>
    </source>
</reference>
<evidence type="ECO:0000313" key="5">
    <source>
        <dbReference type="Proteomes" id="UP001168990"/>
    </source>
</evidence>
<dbReference type="EMBL" id="JAQQBS010000002">
    <property type="protein sequence ID" value="KAK0172554.1"/>
    <property type="molecule type" value="Genomic_DNA"/>
</dbReference>
<evidence type="ECO:0000259" key="3">
    <source>
        <dbReference type="Pfam" id="PF23010"/>
    </source>
</evidence>
<name>A0AA39KSX5_9HYME</name>